<keyword evidence="1" id="KW-0614">Plasmid</keyword>
<reference evidence="1" key="1">
    <citation type="submission" date="2013-04" db="EMBL/GenBank/DDBJ databases">
        <title>Comparative Genomics of Relapsing Fever Spirochetes.</title>
        <authorList>
            <person name="Schwan T.G."/>
            <person name="Raffel S.J."/>
            <person name="Porcella S.F."/>
            <person name="Martens C.A."/>
            <person name="Bruno D.P."/>
            <person name="Ricklefs S.M."/>
            <person name="Barbian K.B."/>
        </authorList>
    </citation>
    <scope>NUCLEOTIDE SEQUENCE</scope>
    <source>
        <strain evidence="1">Co53</strain>
        <plasmid evidence="1">unnamed</plasmid>
    </source>
</reference>
<dbReference type="AlphaFoldDB" id="W5SWP5"/>
<name>W5SWP5_9SPIR</name>
<protein>
    <submittedName>
        <fullName evidence="1">Uncharacterized protein</fullName>
    </submittedName>
</protein>
<dbReference type="HOGENOM" id="CLU_066594_0_0_12"/>
<dbReference type="InterPro" id="IPR003459">
    <property type="entry name" value="Borrelia_plasmid_OrfA"/>
</dbReference>
<accession>W5SWP5</accession>
<evidence type="ECO:0000313" key="1">
    <source>
        <dbReference type="EMBL" id="AHH11340.1"/>
    </source>
</evidence>
<dbReference type="OrthoDB" id="351996at2"/>
<proteinExistence type="predicted"/>
<dbReference type="Pfam" id="PF02414">
    <property type="entry name" value="Borrelia_orfA"/>
    <property type="match status" value="1"/>
</dbReference>
<gene>
    <name evidence="1" type="ORF">BCO_0129700</name>
</gene>
<geneLocation type="plasmid" evidence="1">
    <name>unnamed</name>
</geneLocation>
<dbReference type="RefSeq" id="WP_025408641.1">
    <property type="nucleotide sequence ID" value="NZ_CP005750.1"/>
</dbReference>
<organism evidence="1">
    <name type="scientific">Borrelia coriaceae ATCC 43381</name>
    <dbReference type="NCBI Taxonomy" id="1408429"/>
    <lineage>
        <taxon>Bacteria</taxon>
        <taxon>Pseudomonadati</taxon>
        <taxon>Spirochaetota</taxon>
        <taxon>Spirochaetia</taxon>
        <taxon>Spirochaetales</taxon>
        <taxon>Borreliaceae</taxon>
        <taxon>Borrelia</taxon>
    </lineage>
</organism>
<dbReference type="EMBL" id="CP005750">
    <property type="protein sequence ID" value="AHH11340.1"/>
    <property type="molecule type" value="Genomic_DNA"/>
</dbReference>
<sequence length="366" mass="43937">MKDTEKNNNKHQHKLIILISTLNYMNLKLKKYTQSDILYYFNKNIKQNKYKSAKIKTLQNYLYKLNKIFGVTLNYYRHLGVNMGTEIHYSLKYSKKECYRIINKHFINKKEERHQNRVNAYLEKTCTKNSNVKKEECYYNTYNREKKNNTKCIEKIQVHKYATKCKFKTNTFFSILNLELKKNDTIEILKALKRTENFFQNGVYKKESAIKPKEIKLKNKQLELTKILNEMKIGLKNEGYNSEQLNTQIQNVYEYYKYKPHFIIESNKYNDLKKIIKKLKKTIGHVKITTKETEEMKNNIFSILLDQFKHKVDVSILAPILKSYLNKQDKLEYGKVFSNHYYYAILSIINNNKSCLKAEKFERIIS</sequence>